<sequence length="572" mass="61621">MITAYRFLSSSWTPRKAANLIVGSTGIIRSSQAALLAHHNVRLSSGGGGGSSKLDTGNLKITLRVGAIGACAGVMYYVTRPSAPAAGPEKNQIPSQLMGEPLSDEHTTAYLRQKEKAYSFTLDGLTADDKVEEKKKSGFFGWVDKEVAAEAGPVTTEPTPIVAYHTNQVASNSPVEDYHSENRLKNGVILGIYDGHGGTECANALSQYLGAYVGKALSELPVLPADKRAGGRKAQVVGALKAAFQKMDYDIINGAIDLDQATPYADRVAEMRSVLRPAIAGSCAIVAYMEGNNLYIACTGDSRAVVARRRGDGSYEAVELSQDQTTANPAEYARLMEEHPNEQGVVSRGRVLGGLMPTRAFGDSRYKWLQTEKDVLGMKSTSTYLTPPYVTAEPEVTYYHLDPTADKSLIIATDGIWDCLSSEQAVDLIGGYMQRHKLVPDAPTVGTSLMDPDTRAGDQWEWKDDNAATHLIRNAIGRGDPQLLAKLVRIPAPYSRRVRDDMTVNVVFFSSEPQVETEGTKLVASSASTPAAGAGAGAETPLEPVDLTKAGQKVPRFQQWVKALQKQRTSHL</sequence>
<evidence type="ECO:0000313" key="7">
    <source>
        <dbReference type="EMBL" id="TPX59460.1"/>
    </source>
</evidence>
<dbReference type="InterPro" id="IPR000222">
    <property type="entry name" value="PP2C_BS"/>
</dbReference>
<proteinExistence type="inferred from homology"/>
<dbReference type="CDD" id="cd00143">
    <property type="entry name" value="PP2Cc"/>
    <property type="match status" value="1"/>
</dbReference>
<keyword evidence="2 4" id="KW-0378">Hydrolase</keyword>
<feature type="region of interest" description="Disordered" evidence="5">
    <location>
        <begin position="518"/>
        <end position="542"/>
    </location>
</feature>
<dbReference type="InterPro" id="IPR036457">
    <property type="entry name" value="PPM-type-like_dom_sf"/>
</dbReference>
<dbReference type="Gene3D" id="3.60.40.10">
    <property type="entry name" value="PPM-type phosphatase domain"/>
    <property type="match status" value="1"/>
</dbReference>
<dbReference type="GO" id="GO:0004741">
    <property type="term" value="F:[pyruvate dehydrogenase (acetyl-transferring)]-phosphatase activity"/>
    <property type="evidence" value="ECO:0007669"/>
    <property type="project" value="TreeGrafter"/>
</dbReference>
<name>A0A507E8Q9_9FUNG</name>
<dbReference type="AlphaFoldDB" id="A0A507E8Q9"/>
<evidence type="ECO:0000256" key="1">
    <source>
        <dbReference type="ARBA" id="ARBA00022723"/>
    </source>
</evidence>
<dbReference type="SMART" id="SM00332">
    <property type="entry name" value="PP2Cc"/>
    <property type="match status" value="1"/>
</dbReference>
<evidence type="ECO:0000313" key="8">
    <source>
        <dbReference type="Proteomes" id="UP000318582"/>
    </source>
</evidence>
<dbReference type="Proteomes" id="UP000318582">
    <property type="component" value="Unassembled WGS sequence"/>
</dbReference>
<dbReference type="InterPro" id="IPR015655">
    <property type="entry name" value="PP2C"/>
</dbReference>
<dbReference type="PANTHER" id="PTHR13832:SF792">
    <property type="entry name" value="GM14286P"/>
    <property type="match status" value="1"/>
</dbReference>
<dbReference type="PROSITE" id="PS01032">
    <property type="entry name" value="PPM_1"/>
    <property type="match status" value="1"/>
</dbReference>
<dbReference type="GO" id="GO:0046872">
    <property type="term" value="F:metal ion binding"/>
    <property type="evidence" value="ECO:0007669"/>
    <property type="project" value="UniProtKB-KW"/>
</dbReference>
<comment type="caution">
    <text evidence="7">The sequence shown here is derived from an EMBL/GenBank/DDBJ whole genome shotgun (WGS) entry which is preliminary data.</text>
</comment>
<accession>A0A507E8Q9</accession>
<dbReference type="GO" id="GO:0005739">
    <property type="term" value="C:mitochondrion"/>
    <property type="evidence" value="ECO:0007669"/>
    <property type="project" value="TreeGrafter"/>
</dbReference>
<reference evidence="7 8" key="1">
    <citation type="journal article" date="2019" name="Sci. Rep.">
        <title>Comparative genomics of chytrid fungi reveal insights into the obligate biotrophic and pathogenic lifestyle of Synchytrium endobioticum.</title>
        <authorList>
            <person name="van de Vossenberg B.T.L.H."/>
            <person name="Warris S."/>
            <person name="Nguyen H.D.T."/>
            <person name="van Gent-Pelzer M.P.E."/>
            <person name="Joly D.L."/>
            <person name="van de Geest H.C."/>
            <person name="Bonants P.J.M."/>
            <person name="Smith D.S."/>
            <person name="Levesque C.A."/>
            <person name="van der Lee T.A.J."/>
        </authorList>
    </citation>
    <scope>NUCLEOTIDE SEQUENCE [LARGE SCALE GENOMIC DNA]</scope>
    <source>
        <strain evidence="7 8">CBS 809.83</strain>
    </source>
</reference>
<organism evidence="7 8">
    <name type="scientific">Powellomyces hirtus</name>
    <dbReference type="NCBI Taxonomy" id="109895"/>
    <lineage>
        <taxon>Eukaryota</taxon>
        <taxon>Fungi</taxon>
        <taxon>Fungi incertae sedis</taxon>
        <taxon>Chytridiomycota</taxon>
        <taxon>Chytridiomycota incertae sedis</taxon>
        <taxon>Chytridiomycetes</taxon>
        <taxon>Spizellomycetales</taxon>
        <taxon>Powellomycetaceae</taxon>
        <taxon>Powellomyces</taxon>
    </lineage>
</organism>
<comment type="similarity">
    <text evidence="4">Belongs to the PP2C family.</text>
</comment>
<evidence type="ECO:0000256" key="3">
    <source>
        <dbReference type="ARBA" id="ARBA00022912"/>
    </source>
</evidence>
<protein>
    <recommendedName>
        <fullName evidence="6">PPM-type phosphatase domain-containing protein</fullName>
    </recommendedName>
</protein>
<evidence type="ECO:0000256" key="5">
    <source>
        <dbReference type="SAM" id="MobiDB-lite"/>
    </source>
</evidence>
<evidence type="ECO:0000259" key="6">
    <source>
        <dbReference type="PROSITE" id="PS51746"/>
    </source>
</evidence>
<feature type="compositionally biased region" description="Low complexity" evidence="5">
    <location>
        <begin position="524"/>
        <end position="533"/>
    </location>
</feature>
<dbReference type="Pfam" id="PF00481">
    <property type="entry name" value="PP2C"/>
    <property type="match status" value="1"/>
</dbReference>
<gene>
    <name evidence="7" type="ORF">PhCBS80983_g02478</name>
</gene>
<dbReference type="InterPro" id="IPR001932">
    <property type="entry name" value="PPM-type_phosphatase-like_dom"/>
</dbReference>
<feature type="domain" description="PPM-type phosphatase" evidence="6">
    <location>
        <begin position="161"/>
        <end position="509"/>
    </location>
</feature>
<dbReference type="STRING" id="109895.A0A507E8Q9"/>
<keyword evidence="1" id="KW-0479">Metal-binding</keyword>
<dbReference type="SUPFAM" id="SSF81606">
    <property type="entry name" value="PP2C-like"/>
    <property type="match status" value="1"/>
</dbReference>
<evidence type="ECO:0000256" key="4">
    <source>
        <dbReference type="RuleBase" id="RU003465"/>
    </source>
</evidence>
<dbReference type="PANTHER" id="PTHR13832">
    <property type="entry name" value="PROTEIN PHOSPHATASE 2C"/>
    <property type="match status" value="1"/>
</dbReference>
<evidence type="ECO:0000256" key="2">
    <source>
        <dbReference type="ARBA" id="ARBA00022801"/>
    </source>
</evidence>
<dbReference type="PROSITE" id="PS51746">
    <property type="entry name" value="PPM_2"/>
    <property type="match status" value="1"/>
</dbReference>
<dbReference type="EMBL" id="QEAQ01000025">
    <property type="protein sequence ID" value="TPX59460.1"/>
    <property type="molecule type" value="Genomic_DNA"/>
</dbReference>
<keyword evidence="8" id="KW-1185">Reference proteome</keyword>
<keyword evidence="3 4" id="KW-0904">Protein phosphatase</keyword>